<dbReference type="GO" id="GO:0006508">
    <property type="term" value="P:proteolysis"/>
    <property type="evidence" value="ECO:0007669"/>
    <property type="project" value="UniProtKB-KW"/>
</dbReference>
<dbReference type="InterPro" id="IPR001254">
    <property type="entry name" value="Trypsin_dom"/>
</dbReference>
<sequence length="157" mass="17954">MSYHRPYVLILTLCIRGLYKVPDYDLEGRIVKGYRVEIYQFPHSAFLQFKKTVPTGCGDSVISANAIISAARCFEELRYRKGNIAVYLGSTVPLNSQAVRPVNSYRLHPRFNPKTGKFNLGVAYLYTTIPFGALYSENTNRNKSAYNYSLFVYQWLG</sequence>
<dbReference type="AlphaFoldDB" id="A0A8S4RJ05"/>
<keyword evidence="1" id="KW-0645">Protease</keyword>
<evidence type="ECO:0000259" key="5">
    <source>
        <dbReference type="Pfam" id="PF00089"/>
    </source>
</evidence>
<dbReference type="GO" id="GO:0004252">
    <property type="term" value="F:serine-type endopeptidase activity"/>
    <property type="evidence" value="ECO:0007669"/>
    <property type="project" value="InterPro"/>
</dbReference>
<protein>
    <submittedName>
        <fullName evidence="6">Jg4406 protein</fullName>
    </submittedName>
</protein>
<dbReference type="InterPro" id="IPR050430">
    <property type="entry name" value="Peptidase_S1"/>
</dbReference>
<dbReference type="SUPFAM" id="SSF50494">
    <property type="entry name" value="Trypsin-like serine proteases"/>
    <property type="match status" value="1"/>
</dbReference>
<keyword evidence="3" id="KW-0720">Serine protease</keyword>
<evidence type="ECO:0000256" key="1">
    <source>
        <dbReference type="ARBA" id="ARBA00022670"/>
    </source>
</evidence>
<reference evidence="6" key="1">
    <citation type="submission" date="2022-03" db="EMBL/GenBank/DDBJ databases">
        <authorList>
            <person name="Lindestad O."/>
        </authorList>
    </citation>
    <scope>NUCLEOTIDE SEQUENCE</scope>
</reference>
<evidence type="ECO:0000313" key="7">
    <source>
        <dbReference type="Proteomes" id="UP000838756"/>
    </source>
</evidence>
<organism evidence="6 7">
    <name type="scientific">Pararge aegeria aegeria</name>
    <dbReference type="NCBI Taxonomy" id="348720"/>
    <lineage>
        <taxon>Eukaryota</taxon>
        <taxon>Metazoa</taxon>
        <taxon>Ecdysozoa</taxon>
        <taxon>Arthropoda</taxon>
        <taxon>Hexapoda</taxon>
        <taxon>Insecta</taxon>
        <taxon>Pterygota</taxon>
        <taxon>Neoptera</taxon>
        <taxon>Endopterygota</taxon>
        <taxon>Lepidoptera</taxon>
        <taxon>Glossata</taxon>
        <taxon>Ditrysia</taxon>
        <taxon>Papilionoidea</taxon>
        <taxon>Nymphalidae</taxon>
        <taxon>Satyrinae</taxon>
        <taxon>Satyrini</taxon>
        <taxon>Parargina</taxon>
        <taxon>Pararge</taxon>
    </lineage>
</organism>
<gene>
    <name evidence="6" type="primary">jg4406</name>
    <name evidence="6" type="ORF">PAEG_LOCUS15000</name>
</gene>
<dbReference type="PANTHER" id="PTHR24276:SF91">
    <property type="entry name" value="AT26814P-RELATED"/>
    <property type="match status" value="1"/>
</dbReference>
<dbReference type="Pfam" id="PF00089">
    <property type="entry name" value="Trypsin"/>
    <property type="match status" value="1"/>
</dbReference>
<dbReference type="OrthoDB" id="6339452at2759"/>
<keyword evidence="2" id="KW-0378">Hydrolase</keyword>
<feature type="domain" description="Peptidase S1" evidence="5">
    <location>
        <begin position="30"/>
        <end position="116"/>
    </location>
</feature>
<keyword evidence="4" id="KW-1015">Disulfide bond</keyword>
<dbReference type="InterPro" id="IPR043504">
    <property type="entry name" value="Peptidase_S1_PA_chymotrypsin"/>
</dbReference>
<name>A0A8S4RJ05_9NEOP</name>
<dbReference type="Proteomes" id="UP000838756">
    <property type="component" value="Unassembled WGS sequence"/>
</dbReference>
<accession>A0A8S4RJ05</accession>
<evidence type="ECO:0000256" key="2">
    <source>
        <dbReference type="ARBA" id="ARBA00022801"/>
    </source>
</evidence>
<dbReference type="InterPro" id="IPR009003">
    <property type="entry name" value="Peptidase_S1_PA"/>
</dbReference>
<dbReference type="PANTHER" id="PTHR24276">
    <property type="entry name" value="POLYSERASE-RELATED"/>
    <property type="match status" value="1"/>
</dbReference>
<comment type="caution">
    <text evidence="6">The sequence shown here is derived from an EMBL/GenBank/DDBJ whole genome shotgun (WGS) entry which is preliminary data.</text>
</comment>
<evidence type="ECO:0000256" key="3">
    <source>
        <dbReference type="ARBA" id="ARBA00022825"/>
    </source>
</evidence>
<evidence type="ECO:0000313" key="6">
    <source>
        <dbReference type="EMBL" id="CAH2237830.1"/>
    </source>
</evidence>
<keyword evidence="7" id="KW-1185">Reference proteome</keyword>
<dbReference type="Gene3D" id="2.40.10.10">
    <property type="entry name" value="Trypsin-like serine proteases"/>
    <property type="match status" value="1"/>
</dbReference>
<proteinExistence type="predicted"/>
<dbReference type="EMBL" id="CAKXAJ010025292">
    <property type="protein sequence ID" value="CAH2237830.1"/>
    <property type="molecule type" value="Genomic_DNA"/>
</dbReference>
<evidence type="ECO:0000256" key="4">
    <source>
        <dbReference type="ARBA" id="ARBA00023157"/>
    </source>
</evidence>